<dbReference type="AlphaFoldDB" id="A0AAD6A5C9"/>
<name>A0AAD6A5C9_9TELE</name>
<keyword evidence="2" id="KW-1185">Reference proteome</keyword>
<proteinExistence type="predicted"/>
<evidence type="ECO:0000313" key="1">
    <source>
        <dbReference type="EMBL" id="KAJ4918729.1"/>
    </source>
</evidence>
<comment type="caution">
    <text evidence="1">The sequence shown here is derived from an EMBL/GenBank/DDBJ whole genome shotgun (WGS) entry which is preliminary data.</text>
</comment>
<feature type="non-terminal residue" evidence="1">
    <location>
        <position position="1"/>
    </location>
</feature>
<gene>
    <name evidence="1" type="ORF">JOQ06_022211</name>
</gene>
<accession>A0AAD6A5C9</accession>
<reference evidence="1" key="1">
    <citation type="submission" date="2022-11" db="EMBL/GenBank/DDBJ databases">
        <title>Chromosome-level genome of Pogonophryne albipinna.</title>
        <authorList>
            <person name="Jo E."/>
        </authorList>
    </citation>
    <scope>NUCLEOTIDE SEQUENCE</scope>
    <source>
        <strain evidence="1">SGF0006</strain>
        <tissue evidence="1">Muscle</tissue>
    </source>
</reference>
<evidence type="ECO:0000313" key="2">
    <source>
        <dbReference type="Proteomes" id="UP001219934"/>
    </source>
</evidence>
<dbReference type="Proteomes" id="UP001219934">
    <property type="component" value="Unassembled WGS sequence"/>
</dbReference>
<organism evidence="1 2">
    <name type="scientific">Pogonophryne albipinna</name>
    <dbReference type="NCBI Taxonomy" id="1090488"/>
    <lineage>
        <taxon>Eukaryota</taxon>
        <taxon>Metazoa</taxon>
        <taxon>Chordata</taxon>
        <taxon>Craniata</taxon>
        <taxon>Vertebrata</taxon>
        <taxon>Euteleostomi</taxon>
        <taxon>Actinopterygii</taxon>
        <taxon>Neopterygii</taxon>
        <taxon>Teleostei</taxon>
        <taxon>Neoteleostei</taxon>
        <taxon>Acanthomorphata</taxon>
        <taxon>Eupercaria</taxon>
        <taxon>Perciformes</taxon>
        <taxon>Notothenioidei</taxon>
        <taxon>Pogonophryne</taxon>
    </lineage>
</organism>
<protein>
    <submittedName>
        <fullName evidence="1">Uncharacterized protein</fullName>
    </submittedName>
</protein>
<sequence length="214" mass="24195">MSRLSTCKRQQLQSQGRSFLTDADVSNHLTKDELALHCRRRTRGEGTTTQLLEELLLLGLIGNGGNDSLGVHLFDRERMEHILRVQRKRIMCIQDMPGTSANSVNVHIYLLEGLHRWNQDRGTAALATQGTCEKLFGRKMVPEFCPPSRYTGELIGMQYLLQQTGQALQDMHPDSEEIAQLIEEHEDVMEEDEGFSDIRDDPTVLDLGVLHTAP</sequence>
<dbReference type="PANTHER" id="PTHR47773:SF1">
    <property type="entry name" value="C2H2-TYPE DOMAIN-CONTAINING PROTEIN"/>
    <property type="match status" value="1"/>
</dbReference>
<dbReference type="EMBL" id="JAPTMU010000420">
    <property type="protein sequence ID" value="KAJ4918729.1"/>
    <property type="molecule type" value="Genomic_DNA"/>
</dbReference>
<dbReference type="PANTHER" id="PTHR47773">
    <property type="entry name" value="SI:DKEY-9I5.2-RELATED"/>
    <property type="match status" value="1"/>
</dbReference>